<dbReference type="STRING" id="28066.RF819_03180"/>
<dbReference type="Pfam" id="PF11363">
    <property type="entry name" value="DUF3164"/>
    <property type="match status" value="1"/>
</dbReference>
<accession>A0A1T1ANZ4</accession>
<reference evidence="1 2" key="1">
    <citation type="submission" date="2017-01" db="EMBL/GenBank/DDBJ databases">
        <title>Genome sequencing of Rhodoferax fermentans JCM 7819.</title>
        <authorList>
            <person name="Kim Y.J."/>
            <person name="Farh M.E.-A."/>
            <person name="Yang D.-C."/>
        </authorList>
    </citation>
    <scope>NUCLEOTIDE SEQUENCE [LARGE SCALE GENOMIC DNA]</scope>
    <source>
        <strain evidence="1 2">JCM 7819</strain>
    </source>
</reference>
<keyword evidence="2" id="KW-1185">Reference proteome</keyword>
<dbReference type="EMBL" id="MTJN01000002">
    <property type="protein sequence ID" value="OOV05846.1"/>
    <property type="molecule type" value="Genomic_DNA"/>
</dbReference>
<protein>
    <submittedName>
        <fullName evidence="1">Sulfate transporter</fullName>
    </submittedName>
</protein>
<sequence length="209" mass="23075">MTVSEQKETVPAGYWKDANGSLVPVGKIKEIDKLRHQCVTGLAEAAKKASADLLSFKLCAMQEVQAFIDTSLATYDVRQGGKKGNVSLVSFDGRYKITRTMQDTIVFDERLQAAKALVDECVKAWSKGSNDNIKVLVNNAFQVDKAGAVNVGRILNLRTLEIADEKWQRAMKAIGDSMKVHSTKPYIRFYELDEQAGDYVPISLDVAAL</sequence>
<organism evidence="1 2">
    <name type="scientific">Rhodoferax fermentans</name>
    <dbReference type="NCBI Taxonomy" id="28066"/>
    <lineage>
        <taxon>Bacteria</taxon>
        <taxon>Pseudomonadati</taxon>
        <taxon>Pseudomonadota</taxon>
        <taxon>Betaproteobacteria</taxon>
        <taxon>Burkholderiales</taxon>
        <taxon>Comamonadaceae</taxon>
        <taxon>Rhodoferax</taxon>
    </lineage>
</organism>
<proteinExistence type="predicted"/>
<gene>
    <name evidence="1" type="ORF">RF819_03180</name>
</gene>
<evidence type="ECO:0000313" key="2">
    <source>
        <dbReference type="Proteomes" id="UP000190750"/>
    </source>
</evidence>
<dbReference type="Proteomes" id="UP000190750">
    <property type="component" value="Unassembled WGS sequence"/>
</dbReference>
<name>A0A1T1ANZ4_RHOFE</name>
<comment type="caution">
    <text evidence="1">The sequence shown here is derived from an EMBL/GenBank/DDBJ whole genome shotgun (WGS) entry which is preliminary data.</text>
</comment>
<evidence type="ECO:0000313" key="1">
    <source>
        <dbReference type="EMBL" id="OOV05846.1"/>
    </source>
</evidence>
<dbReference type="InterPro" id="IPR021505">
    <property type="entry name" value="Phage_B3_Orf6"/>
</dbReference>
<dbReference type="AlphaFoldDB" id="A0A1T1ANZ4"/>